<dbReference type="Pfam" id="PF01926">
    <property type="entry name" value="MMR_HSR1"/>
    <property type="match status" value="1"/>
</dbReference>
<dbReference type="Pfam" id="PF10396">
    <property type="entry name" value="TrmE_N"/>
    <property type="match status" value="1"/>
</dbReference>
<dbReference type="GO" id="GO:0005737">
    <property type="term" value="C:cytoplasm"/>
    <property type="evidence" value="ECO:0007669"/>
    <property type="project" value="UniProtKB-SubCell"/>
</dbReference>
<organism evidence="10">
    <name type="scientific">Methyloraptor flagellatus</name>
    <dbReference type="NCBI Taxonomy" id="3162530"/>
    <lineage>
        <taxon>Bacteria</taxon>
        <taxon>Pseudomonadati</taxon>
        <taxon>Pseudomonadota</taxon>
        <taxon>Alphaproteobacteria</taxon>
        <taxon>Hyphomicrobiales</taxon>
        <taxon>Ancalomicrobiaceae</taxon>
        <taxon>Methyloraptor</taxon>
    </lineage>
</organism>
<dbReference type="InterPro" id="IPR018948">
    <property type="entry name" value="GTP-bd_TrmE_N"/>
</dbReference>
<evidence type="ECO:0000256" key="6">
    <source>
        <dbReference type="ARBA" id="ARBA00022958"/>
    </source>
</evidence>
<comment type="function">
    <text evidence="8">Exhibits a very high intrinsic GTPase hydrolysis rate. Involved in the addition of a carboxymethylaminomethyl (cmnm) group at the wobble position (U34) of certain tRNAs, forming tRNA-cmnm(5)s(2)U34.</text>
</comment>
<dbReference type="GO" id="GO:0030488">
    <property type="term" value="P:tRNA methylation"/>
    <property type="evidence" value="ECO:0007669"/>
    <property type="project" value="TreeGrafter"/>
</dbReference>
<feature type="domain" description="TrmE-type G" evidence="9">
    <location>
        <begin position="215"/>
        <end position="367"/>
    </location>
</feature>
<keyword evidence="3 8" id="KW-0547">Nucleotide-binding</keyword>
<dbReference type="Gene3D" id="1.20.120.430">
    <property type="entry name" value="tRNA modification GTPase MnmE domain 2"/>
    <property type="match status" value="1"/>
</dbReference>
<dbReference type="HAMAP" id="MF_00379">
    <property type="entry name" value="GTPase_MnmE"/>
    <property type="match status" value="1"/>
</dbReference>
<dbReference type="InterPro" id="IPR005225">
    <property type="entry name" value="Small_GTP-bd"/>
</dbReference>
<keyword evidence="6 8" id="KW-0630">Potassium</keyword>
<feature type="binding site" evidence="8">
    <location>
        <position position="21"/>
    </location>
    <ligand>
        <name>(6S)-5-formyl-5,6,7,8-tetrahydrofolate</name>
        <dbReference type="ChEBI" id="CHEBI:57457"/>
    </ligand>
</feature>
<dbReference type="NCBIfam" id="NF003661">
    <property type="entry name" value="PRK05291.1-3"/>
    <property type="match status" value="1"/>
</dbReference>
<evidence type="ECO:0000256" key="1">
    <source>
        <dbReference type="ARBA" id="ARBA00011043"/>
    </source>
</evidence>
<sequence>MNDTIFALSSGAVPAGVAVFRISGPATQEILVSVAGSVPEPRRASLRGLRQVDGTLIDRGLVIFFPGPNSFTGEDCAEFHVHGGRAVVAAMVARLAGLPGVRAADAGEFTRRAFENGRMDLTAVEGLADLVAAETEQQRRAALRQAEGGLARLYETWRHGLTRVRGLVEADLDFDDEGDIPGSVADRAWIEAGALRKAIAAHLDDSGRGERLRRGVEVMLMGPPNAGKSSLLNALARRDVAIVTAEAGTTRDLIEIHVDLDGYPVTLVDTAGLREAEGLVEREGIRRARSRAAAADLVLWLESADGDGTAVPPDDLVCPVWRVATKADVVPAEATDSDSKRASSLSISVVTGQGLYRLESELGAFAAEICGKSDEPMISRARHRHHLEAGLRHLDAAIENDFLPLELRAEELRAAAEAIGRVTGKVDVEEWLGVIFAEFCVGK</sequence>
<evidence type="ECO:0000256" key="4">
    <source>
        <dbReference type="ARBA" id="ARBA00022801"/>
    </source>
</evidence>
<keyword evidence="2 8" id="KW-0819">tRNA processing</keyword>
<dbReference type="Pfam" id="PF12631">
    <property type="entry name" value="MnmE_helical"/>
    <property type="match status" value="1"/>
</dbReference>
<dbReference type="InterPro" id="IPR004520">
    <property type="entry name" value="GTPase_MnmE"/>
</dbReference>
<protein>
    <recommendedName>
        <fullName evidence="8">tRNA modification GTPase MnmE</fullName>
        <ecNumber evidence="8">3.6.-.-</ecNumber>
    </recommendedName>
</protein>
<evidence type="ECO:0000256" key="3">
    <source>
        <dbReference type="ARBA" id="ARBA00022741"/>
    </source>
</evidence>
<dbReference type="KEGG" id="mflg:ABS361_18820"/>
<evidence type="ECO:0000256" key="8">
    <source>
        <dbReference type="HAMAP-Rule" id="MF_00379"/>
    </source>
</evidence>
<accession>A0AAU7X8L5</accession>
<dbReference type="InterPro" id="IPR025867">
    <property type="entry name" value="MnmE_helical"/>
</dbReference>
<feature type="binding site" evidence="8">
    <location>
        <position position="250"/>
    </location>
    <ligand>
        <name>Mg(2+)</name>
        <dbReference type="ChEBI" id="CHEBI:18420"/>
    </ligand>
</feature>
<feature type="binding site" evidence="8">
    <location>
        <begin position="269"/>
        <end position="272"/>
    </location>
    <ligand>
        <name>GTP</name>
        <dbReference type="ChEBI" id="CHEBI:37565"/>
    </ligand>
</feature>
<comment type="caution">
    <text evidence="8">Lacks conserved residue(s) required for the propagation of feature annotation.</text>
</comment>
<dbReference type="InterPro" id="IPR031168">
    <property type="entry name" value="G_TrmE"/>
</dbReference>
<feature type="binding site" evidence="8">
    <location>
        <position position="78"/>
    </location>
    <ligand>
        <name>(6S)-5-formyl-5,6,7,8-tetrahydrofolate</name>
        <dbReference type="ChEBI" id="CHEBI:57457"/>
    </ligand>
</feature>
<dbReference type="EC" id="3.6.-.-" evidence="8"/>
<dbReference type="FunFam" id="3.30.1360.120:FF:000007">
    <property type="entry name" value="tRNA modification GTPase GTPBP3, mitochondrial"/>
    <property type="match status" value="1"/>
</dbReference>
<evidence type="ECO:0000256" key="5">
    <source>
        <dbReference type="ARBA" id="ARBA00022842"/>
    </source>
</evidence>
<dbReference type="CDD" id="cd04164">
    <property type="entry name" value="trmE"/>
    <property type="match status" value="1"/>
</dbReference>
<dbReference type="InterPro" id="IPR027266">
    <property type="entry name" value="TrmE/GcvT-like"/>
</dbReference>
<comment type="subcellular location">
    <subcellularLocation>
        <location evidence="8">Cytoplasm</location>
    </subcellularLocation>
</comment>
<dbReference type="InterPro" id="IPR027417">
    <property type="entry name" value="P-loop_NTPase"/>
</dbReference>
<dbReference type="PROSITE" id="PS51709">
    <property type="entry name" value="G_TRME"/>
    <property type="match status" value="1"/>
</dbReference>
<dbReference type="GO" id="GO:0046872">
    <property type="term" value="F:metal ion binding"/>
    <property type="evidence" value="ECO:0007669"/>
    <property type="project" value="UniProtKB-KW"/>
</dbReference>
<dbReference type="RefSeq" id="WP_407049174.1">
    <property type="nucleotide sequence ID" value="NZ_CP158568.1"/>
</dbReference>
<dbReference type="Gene3D" id="3.30.1360.120">
    <property type="entry name" value="Probable tRNA modification gtpase trme, domain 1"/>
    <property type="match status" value="1"/>
</dbReference>
<comment type="subunit">
    <text evidence="8">Homodimer. Heterotetramer of two MnmE and two MnmG subunits.</text>
</comment>
<evidence type="ECO:0000256" key="7">
    <source>
        <dbReference type="ARBA" id="ARBA00023134"/>
    </source>
</evidence>
<evidence type="ECO:0000313" key="10">
    <source>
        <dbReference type="EMBL" id="XBY44077.1"/>
    </source>
</evidence>
<dbReference type="InterPro" id="IPR006073">
    <property type="entry name" value="GTP-bd"/>
</dbReference>
<reference evidence="10" key="1">
    <citation type="submission" date="2024-06" db="EMBL/GenBank/DDBJ databases">
        <title>Methylostella associata gen. nov., sp. nov., a novel Ancalomicrobiaceae-affiliated facultatively methylotrophic bacteria that feed on methanotrophs of the genus Methylococcus.</title>
        <authorList>
            <person name="Saltykova V."/>
            <person name="Danilova O.V."/>
            <person name="Oshkin I.Y."/>
            <person name="Belova S.E."/>
            <person name="Pimenov N.V."/>
            <person name="Dedysh S.N."/>
        </authorList>
    </citation>
    <scope>NUCLEOTIDE SEQUENCE</scope>
    <source>
        <strain evidence="10">S20</strain>
    </source>
</reference>
<dbReference type="GO" id="GO:0003924">
    <property type="term" value="F:GTPase activity"/>
    <property type="evidence" value="ECO:0007669"/>
    <property type="project" value="UniProtKB-UniRule"/>
</dbReference>
<dbReference type="Gene3D" id="3.40.50.300">
    <property type="entry name" value="P-loop containing nucleotide triphosphate hydrolases"/>
    <property type="match status" value="1"/>
</dbReference>
<feature type="binding site" evidence="8">
    <location>
        <begin position="225"/>
        <end position="230"/>
    </location>
    <ligand>
        <name>GTP</name>
        <dbReference type="ChEBI" id="CHEBI:37565"/>
    </ligand>
</feature>
<gene>
    <name evidence="8 10" type="primary">mnmE</name>
    <name evidence="8" type="synonym">trmE</name>
    <name evidence="10" type="ORF">ABS361_18820</name>
</gene>
<comment type="cofactor">
    <cofactor evidence="8">
        <name>K(+)</name>
        <dbReference type="ChEBI" id="CHEBI:29103"/>
    </cofactor>
    <text evidence="8">Binds 1 potassium ion per subunit.</text>
</comment>
<dbReference type="SUPFAM" id="SSF116878">
    <property type="entry name" value="TrmE connector domain"/>
    <property type="match status" value="1"/>
</dbReference>
<dbReference type="AlphaFoldDB" id="A0AAU7X8L5"/>
<keyword evidence="8" id="KW-0963">Cytoplasm</keyword>
<dbReference type="PANTHER" id="PTHR42714">
    <property type="entry name" value="TRNA MODIFICATION GTPASE GTPBP3"/>
    <property type="match status" value="1"/>
</dbReference>
<proteinExistence type="inferred from homology"/>
<dbReference type="EMBL" id="CP158568">
    <property type="protein sequence ID" value="XBY44077.1"/>
    <property type="molecule type" value="Genomic_DNA"/>
</dbReference>
<evidence type="ECO:0000259" key="9">
    <source>
        <dbReference type="PROSITE" id="PS51709"/>
    </source>
</evidence>
<dbReference type="SUPFAM" id="SSF52540">
    <property type="entry name" value="P-loop containing nucleoside triphosphate hydrolases"/>
    <property type="match status" value="1"/>
</dbReference>
<dbReference type="NCBIfam" id="TIGR00231">
    <property type="entry name" value="small_GTP"/>
    <property type="match status" value="1"/>
</dbReference>
<dbReference type="InterPro" id="IPR027368">
    <property type="entry name" value="MnmE_dom2"/>
</dbReference>
<keyword evidence="7 8" id="KW-0342">GTP-binding</keyword>
<feature type="binding site" evidence="8">
    <location>
        <position position="443"/>
    </location>
    <ligand>
        <name>(6S)-5-formyl-5,6,7,8-tetrahydrofolate</name>
        <dbReference type="ChEBI" id="CHEBI:57457"/>
    </ligand>
</feature>
<evidence type="ECO:0000256" key="2">
    <source>
        <dbReference type="ARBA" id="ARBA00022694"/>
    </source>
</evidence>
<dbReference type="CDD" id="cd14858">
    <property type="entry name" value="TrmE_N"/>
    <property type="match status" value="1"/>
</dbReference>
<feature type="binding site" evidence="8">
    <location>
        <position position="229"/>
    </location>
    <ligand>
        <name>Mg(2+)</name>
        <dbReference type="ChEBI" id="CHEBI:18420"/>
    </ligand>
</feature>
<feature type="binding site" evidence="8">
    <location>
        <begin position="244"/>
        <end position="250"/>
    </location>
    <ligand>
        <name>GTP</name>
        <dbReference type="ChEBI" id="CHEBI:37565"/>
    </ligand>
</feature>
<dbReference type="GO" id="GO:0002098">
    <property type="term" value="P:tRNA wobble uridine modification"/>
    <property type="evidence" value="ECO:0007669"/>
    <property type="project" value="TreeGrafter"/>
</dbReference>
<dbReference type="GO" id="GO:0005525">
    <property type="term" value="F:GTP binding"/>
    <property type="evidence" value="ECO:0007669"/>
    <property type="project" value="UniProtKB-UniRule"/>
</dbReference>
<dbReference type="PANTHER" id="PTHR42714:SF2">
    <property type="entry name" value="TRNA MODIFICATION GTPASE GTPBP3, MITOCHONDRIAL"/>
    <property type="match status" value="1"/>
</dbReference>
<feature type="binding site" evidence="8">
    <location>
        <position position="118"/>
    </location>
    <ligand>
        <name>(6S)-5-formyl-5,6,7,8-tetrahydrofolate</name>
        <dbReference type="ChEBI" id="CHEBI:57457"/>
    </ligand>
</feature>
<keyword evidence="4 8" id="KW-0378">Hydrolase</keyword>
<keyword evidence="5 8" id="KW-0460">Magnesium</keyword>
<keyword evidence="8" id="KW-0479">Metal-binding</keyword>
<name>A0AAU7X8L5_9HYPH</name>
<comment type="similarity">
    <text evidence="1 8">Belongs to the TRAFAC class TrmE-Era-EngA-EngB-Septin-like GTPase superfamily. TrmE GTPase family.</text>
</comment>